<evidence type="ECO:0000313" key="1">
    <source>
        <dbReference type="EMBL" id="MBF4469625.1"/>
    </source>
</evidence>
<dbReference type="AlphaFoldDB" id="A0A843AKM7"/>
<dbReference type="Proteomes" id="UP000658733">
    <property type="component" value="Unassembled WGS sequence"/>
</dbReference>
<protein>
    <recommendedName>
        <fullName evidence="3">Major capsid protein</fullName>
    </recommendedName>
</protein>
<gene>
    <name evidence="1" type="ORF">ISP01_09500</name>
</gene>
<reference evidence="1" key="1">
    <citation type="submission" date="2020-10" db="EMBL/GenBank/DDBJ databases">
        <title>Dehalococcoides mccartyi of a TCE/Cr reducing biochatode.</title>
        <authorList>
            <person name="Matturro B."/>
        </authorList>
    </citation>
    <scope>NUCLEOTIDE SEQUENCE</scope>
    <source>
        <strain evidence="1">Bin4</strain>
    </source>
</reference>
<dbReference type="RefSeq" id="WP_278524225.1">
    <property type="nucleotide sequence ID" value="NZ_JADIIN010000075.1"/>
</dbReference>
<name>A0A843AKM7_METAZ</name>
<organism evidence="1 2">
    <name type="scientific">Methanobrevibacter arboriphilus</name>
    <dbReference type="NCBI Taxonomy" id="39441"/>
    <lineage>
        <taxon>Archaea</taxon>
        <taxon>Methanobacteriati</taxon>
        <taxon>Methanobacteriota</taxon>
        <taxon>Methanomada group</taxon>
        <taxon>Methanobacteria</taxon>
        <taxon>Methanobacteriales</taxon>
        <taxon>Methanobacteriaceae</taxon>
        <taxon>Methanobrevibacter</taxon>
    </lineage>
</organism>
<comment type="caution">
    <text evidence="1">The sequence shown here is derived from an EMBL/GenBank/DDBJ whole genome shotgun (WGS) entry which is preliminary data.</text>
</comment>
<accession>A0A843AKM7</accession>
<dbReference type="InterPro" id="IPR035198">
    <property type="entry name" value="SU10_MCP"/>
</dbReference>
<dbReference type="Pfam" id="PF17236">
    <property type="entry name" value="SU10_MCP"/>
    <property type="match status" value="1"/>
</dbReference>
<proteinExistence type="predicted"/>
<sequence>MYNMAEVIPNGLDIFKGQDTTSTNDIIPIEFNDKIYKRSIAKSAFLDFLRSKGVLKSARSSKVTFPVKTVEDANRAKIATNEDASDVTGADVKWDDLPYIMATVAKRIKATDLAIEGNTYIDPFKDDMEDAYPDVLSAIEEQMIKTGRTGVPNKMDNFNQNTPTTATNITTDLVDTAIDAISQNSSVEADFIVGSQTAIRQIINSDPNATKIFNASETGNYVGRWSKVYDTPSGPAPLIVSKNFNARLGTPGPNGVLIGSSEAIGFKQLKNSYFKEVATNSFSREGLLGNFVAVGKLDDEAFKTILNS</sequence>
<evidence type="ECO:0000313" key="2">
    <source>
        <dbReference type="Proteomes" id="UP000658733"/>
    </source>
</evidence>
<dbReference type="EMBL" id="JADIIN010000075">
    <property type="protein sequence ID" value="MBF4469625.1"/>
    <property type="molecule type" value="Genomic_DNA"/>
</dbReference>
<evidence type="ECO:0008006" key="3">
    <source>
        <dbReference type="Google" id="ProtNLM"/>
    </source>
</evidence>